<dbReference type="PANTHER" id="PTHR33204:SF29">
    <property type="entry name" value="TRANSCRIPTIONAL REGULATOR"/>
    <property type="match status" value="1"/>
</dbReference>
<dbReference type="PROSITE" id="PS51118">
    <property type="entry name" value="HTH_HXLR"/>
    <property type="match status" value="1"/>
</dbReference>
<dbReference type="InterPro" id="IPR036390">
    <property type="entry name" value="WH_DNA-bd_sf"/>
</dbReference>
<dbReference type="InterPro" id="IPR002577">
    <property type="entry name" value="HTH_HxlR"/>
</dbReference>
<dbReference type="Pfam" id="PF01638">
    <property type="entry name" value="HxlR"/>
    <property type="match status" value="1"/>
</dbReference>
<dbReference type="AlphaFoldDB" id="A0AAN2PBR2"/>
<dbReference type="GO" id="GO:0003677">
    <property type="term" value="F:DNA binding"/>
    <property type="evidence" value="ECO:0007669"/>
    <property type="project" value="UniProtKB-KW"/>
</dbReference>
<organism evidence="5 6">
    <name type="scientific">Peribacillus simplex</name>
    <dbReference type="NCBI Taxonomy" id="1478"/>
    <lineage>
        <taxon>Bacteria</taxon>
        <taxon>Bacillati</taxon>
        <taxon>Bacillota</taxon>
        <taxon>Bacilli</taxon>
        <taxon>Bacillales</taxon>
        <taxon>Bacillaceae</taxon>
        <taxon>Peribacillus</taxon>
    </lineage>
</organism>
<keyword evidence="5" id="KW-0378">Hydrolase</keyword>
<dbReference type="Gene3D" id="1.10.10.10">
    <property type="entry name" value="Winged helix-like DNA-binding domain superfamily/Winged helix DNA-binding domain"/>
    <property type="match status" value="1"/>
</dbReference>
<protein>
    <submittedName>
        <fullName evidence="5">Cinnamoyl ester hydrolase</fullName>
    </submittedName>
</protein>
<sequence>MYRKRPILNMAIRTAVTITTINPFMNLIANAAGKTKRAETKRTPIVGIITEIAKPTGRWKYLILWFIKSKERRYSEIKAFLGDIPQCSHTKQLRELETDGLINRKIYREVTPRVEYSLTTKGEEFIPIIDLMEEFGRKFGEQVD</sequence>
<evidence type="ECO:0000313" key="5">
    <source>
        <dbReference type="EMBL" id="CEG24890.1"/>
    </source>
</evidence>
<proteinExistence type="predicted"/>
<keyword evidence="1" id="KW-0805">Transcription regulation</keyword>
<keyword evidence="6" id="KW-1185">Reference proteome</keyword>
<evidence type="ECO:0000313" key="6">
    <source>
        <dbReference type="Proteomes" id="UP000182110"/>
    </source>
</evidence>
<comment type="caution">
    <text evidence="5">The sequence shown here is derived from an EMBL/GenBank/DDBJ whole genome shotgun (WGS) entry which is preliminary data.</text>
</comment>
<dbReference type="InterPro" id="IPR036388">
    <property type="entry name" value="WH-like_DNA-bd_sf"/>
</dbReference>
<evidence type="ECO:0000259" key="4">
    <source>
        <dbReference type="PROSITE" id="PS51118"/>
    </source>
</evidence>
<name>A0AAN2PBR2_9BACI</name>
<dbReference type="Proteomes" id="UP000182110">
    <property type="component" value="Unassembled WGS sequence"/>
</dbReference>
<dbReference type="PANTHER" id="PTHR33204">
    <property type="entry name" value="TRANSCRIPTIONAL REGULATOR, MARR FAMILY"/>
    <property type="match status" value="1"/>
</dbReference>
<gene>
    <name evidence="5" type="ORF">BN1180_05733</name>
</gene>
<evidence type="ECO:0000256" key="1">
    <source>
        <dbReference type="ARBA" id="ARBA00023015"/>
    </source>
</evidence>
<evidence type="ECO:0000256" key="2">
    <source>
        <dbReference type="ARBA" id="ARBA00023125"/>
    </source>
</evidence>
<keyword evidence="3" id="KW-0804">Transcription</keyword>
<keyword evidence="2" id="KW-0238">DNA-binding</keyword>
<dbReference type="EMBL" id="CCXW01000003">
    <property type="protein sequence ID" value="CEG24890.1"/>
    <property type="molecule type" value="Genomic_DNA"/>
</dbReference>
<evidence type="ECO:0000256" key="3">
    <source>
        <dbReference type="ARBA" id="ARBA00023163"/>
    </source>
</evidence>
<accession>A0AAN2PBR2</accession>
<reference evidence="5 6" key="1">
    <citation type="journal article" date="2014" name="Genome Announc.">
        <title>Genome Sequence of Bacillus simplex Strain P558, Isolated from a Human Fecal Sample.</title>
        <authorList>
            <person name="Croce O."/>
            <person name="Hugon P."/>
            <person name="Lagier J.C."/>
            <person name="Bibi F."/>
            <person name="Robert C."/>
            <person name="Azhar E.I."/>
            <person name="Raoult D."/>
            <person name="Fournier P.E."/>
        </authorList>
    </citation>
    <scope>NUCLEOTIDE SEQUENCE [LARGE SCALE GENOMIC DNA]</scope>
    <source>
        <strain evidence="5 6">P558</strain>
    </source>
</reference>
<feature type="domain" description="HTH hxlR-type" evidence="4">
    <location>
        <begin position="43"/>
        <end position="144"/>
    </location>
</feature>
<dbReference type="SUPFAM" id="SSF46785">
    <property type="entry name" value="Winged helix' DNA-binding domain"/>
    <property type="match status" value="1"/>
</dbReference>
<dbReference type="GO" id="GO:0016787">
    <property type="term" value="F:hydrolase activity"/>
    <property type="evidence" value="ECO:0007669"/>
    <property type="project" value="UniProtKB-KW"/>
</dbReference>